<organism evidence="2 3">
    <name type="scientific">Pseudomonas corrugata</name>
    <dbReference type="NCBI Taxonomy" id="47879"/>
    <lineage>
        <taxon>Bacteria</taxon>
        <taxon>Pseudomonadati</taxon>
        <taxon>Pseudomonadota</taxon>
        <taxon>Gammaproteobacteria</taxon>
        <taxon>Pseudomonadales</taxon>
        <taxon>Pseudomonadaceae</taxon>
        <taxon>Pseudomonas</taxon>
    </lineage>
</organism>
<dbReference type="EMBL" id="JABFMR010000019">
    <property type="protein sequence ID" value="NUT88610.1"/>
    <property type="molecule type" value="Genomic_DNA"/>
</dbReference>
<dbReference type="CDD" id="cd07262">
    <property type="entry name" value="VOC_like"/>
    <property type="match status" value="1"/>
</dbReference>
<gene>
    <name evidence="2" type="ORF">HNO91_19445</name>
</gene>
<name>A0A7Y5Z7Q0_9PSED</name>
<protein>
    <submittedName>
        <fullName evidence="2">VOC family protein</fullName>
    </submittedName>
</protein>
<dbReference type="PROSITE" id="PS51819">
    <property type="entry name" value="VOC"/>
    <property type="match status" value="1"/>
</dbReference>
<evidence type="ECO:0000259" key="1">
    <source>
        <dbReference type="PROSITE" id="PS51819"/>
    </source>
</evidence>
<dbReference type="PANTHER" id="PTHR35006">
    <property type="entry name" value="GLYOXALASE FAMILY PROTEIN (AFU_ORTHOLOGUE AFUA_5G14830)"/>
    <property type="match status" value="1"/>
</dbReference>
<dbReference type="Gene3D" id="3.10.180.10">
    <property type="entry name" value="2,3-Dihydroxybiphenyl 1,2-Dioxygenase, domain 1"/>
    <property type="match status" value="1"/>
</dbReference>
<dbReference type="Pfam" id="PF00903">
    <property type="entry name" value="Glyoxalase"/>
    <property type="match status" value="1"/>
</dbReference>
<sequence>MALFSHIQIGARDLPKMIAFYDAVLGCLGLVRMDSENDSGPPGEGWHQPGKRWPQVFVQQPFNGLPATWGNGMQVSFAADSPQTVRAAWELAIAMGGFDEGPPGPRPQYSEGYFGAYCRDPEGNKLCFVYAPDLHE</sequence>
<reference evidence="2 3" key="1">
    <citation type="journal article" date="2020" name="Front. Plant Sci.">
        <title>Isolation of Rhizosphere Bacteria That Improve Quality and Water Stress Tolerance in Greenhouse Ornamentals.</title>
        <authorList>
            <person name="Nordstedt N.P."/>
            <person name="Jones M.L."/>
        </authorList>
    </citation>
    <scope>NUCLEOTIDE SEQUENCE [LARGE SCALE GENOMIC DNA]</scope>
    <source>
        <strain evidence="2 3">C7D2</strain>
    </source>
</reference>
<dbReference type="Proteomes" id="UP000536720">
    <property type="component" value="Unassembled WGS sequence"/>
</dbReference>
<dbReference type="AlphaFoldDB" id="A0A7Y5Z7Q0"/>
<proteinExistence type="predicted"/>
<evidence type="ECO:0000313" key="3">
    <source>
        <dbReference type="Proteomes" id="UP000536720"/>
    </source>
</evidence>
<evidence type="ECO:0000313" key="2">
    <source>
        <dbReference type="EMBL" id="NUT88610.1"/>
    </source>
</evidence>
<dbReference type="PANTHER" id="PTHR35006:SF1">
    <property type="entry name" value="BLL2941 PROTEIN"/>
    <property type="match status" value="1"/>
</dbReference>
<dbReference type="InterPro" id="IPR029068">
    <property type="entry name" value="Glyas_Bleomycin-R_OHBP_Dase"/>
</dbReference>
<comment type="caution">
    <text evidence="2">The sequence shown here is derived from an EMBL/GenBank/DDBJ whole genome shotgun (WGS) entry which is preliminary data.</text>
</comment>
<feature type="domain" description="VOC" evidence="1">
    <location>
        <begin position="3"/>
        <end position="131"/>
    </location>
</feature>
<dbReference type="SUPFAM" id="SSF54593">
    <property type="entry name" value="Glyoxalase/Bleomycin resistance protein/Dihydroxybiphenyl dioxygenase"/>
    <property type="match status" value="1"/>
</dbReference>
<dbReference type="InterPro" id="IPR004360">
    <property type="entry name" value="Glyas_Fos-R_dOase_dom"/>
</dbReference>
<dbReference type="InterPro" id="IPR037523">
    <property type="entry name" value="VOC_core"/>
</dbReference>
<accession>A0A7Y5Z7Q0</accession>